<dbReference type="GO" id="GO:0000373">
    <property type="term" value="P:Group II intron splicing"/>
    <property type="evidence" value="ECO:0007669"/>
    <property type="project" value="InterPro"/>
</dbReference>
<dbReference type="AlphaFoldDB" id="W9R688"/>
<evidence type="ECO:0000313" key="1">
    <source>
        <dbReference type="EMBL" id="EXB74541.1"/>
    </source>
</evidence>
<dbReference type="EMBL" id="KE344648">
    <property type="protein sequence ID" value="EXB74541.1"/>
    <property type="molecule type" value="Genomic_DNA"/>
</dbReference>
<dbReference type="OrthoDB" id="675068at2759"/>
<dbReference type="Gene3D" id="1.25.40.10">
    <property type="entry name" value="Tetratricopeptide repeat domain"/>
    <property type="match status" value="1"/>
</dbReference>
<proteinExistence type="predicted"/>
<dbReference type="PANTHER" id="PTHR47594:SF3">
    <property type="entry name" value="PROTEIN THYLAKOID ASSEMBLY 8, CHLOROPLASTIC"/>
    <property type="match status" value="1"/>
</dbReference>
<dbReference type="InterPro" id="IPR011990">
    <property type="entry name" value="TPR-like_helical_dom_sf"/>
</dbReference>
<dbReference type="GO" id="GO:0009658">
    <property type="term" value="P:chloroplast organization"/>
    <property type="evidence" value="ECO:0007669"/>
    <property type="project" value="InterPro"/>
</dbReference>
<reference evidence="2" key="1">
    <citation type="submission" date="2013-01" db="EMBL/GenBank/DDBJ databases">
        <title>Draft Genome Sequence of a Mulberry Tree, Morus notabilis C.K. Schneid.</title>
        <authorList>
            <person name="He N."/>
            <person name="Zhao S."/>
        </authorList>
    </citation>
    <scope>NUCLEOTIDE SEQUENCE</scope>
</reference>
<protein>
    <recommendedName>
        <fullName evidence="3">Pentatricopeptide repeat-containing protein</fullName>
    </recommendedName>
</protein>
<dbReference type="InterPro" id="IPR044190">
    <property type="entry name" value="THA8-like"/>
</dbReference>
<accession>W9R688</accession>
<evidence type="ECO:0000313" key="2">
    <source>
        <dbReference type="Proteomes" id="UP000030645"/>
    </source>
</evidence>
<dbReference type="Proteomes" id="UP000030645">
    <property type="component" value="Unassembled WGS sequence"/>
</dbReference>
<dbReference type="KEGG" id="mnt:21408901"/>
<dbReference type="STRING" id="981085.W9R688"/>
<name>W9R688_9ROSA</name>
<dbReference type="PANTHER" id="PTHR47594">
    <property type="entry name" value="PPR CONTAINING PLANT-LIKE PROTEIN"/>
    <property type="match status" value="1"/>
</dbReference>
<keyword evidence="2" id="KW-1185">Reference proteome</keyword>
<dbReference type="GO" id="GO:0003723">
    <property type="term" value="F:RNA binding"/>
    <property type="evidence" value="ECO:0007669"/>
    <property type="project" value="InterPro"/>
</dbReference>
<sequence length="238" mass="25793">MATTLPPHPAPFLKTPLPIPKPNTTTAITSSYAPIRCGPRDNRGPLVKGRILSIEAIQAVQALKRAHRSDPSTLPTVASKTLSRLIKSDLLAALKELLRQDHCALALHVFSAVRSEYRPDLSLYADMVIALEKNGMAEDIDRLIFDLEMEGCGAVGDDNKGLIRLVRAVIAAERRESTVRIYGMLKMGVLGSSGFEADDHTVGALSKGLRRLGEAALADEVDREFGRSQKGSLEKVSV</sequence>
<evidence type="ECO:0008006" key="3">
    <source>
        <dbReference type="Google" id="ProtNLM"/>
    </source>
</evidence>
<gene>
    <name evidence="1" type="ORF">L484_026238</name>
</gene>
<organism evidence="1 2">
    <name type="scientific">Morus notabilis</name>
    <dbReference type="NCBI Taxonomy" id="981085"/>
    <lineage>
        <taxon>Eukaryota</taxon>
        <taxon>Viridiplantae</taxon>
        <taxon>Streptophyta</taxon>
        <taxon>Embryophyta</taxon>
        <taxon>Tracheophyta</taxon>
        <taxon>Spermatophyta</taxon>
        <taxon>Magnoliopsida</taxon>
        <taxon>eudicotyledons</taxon>
        <taxon>Gunneridae</taxon>
        <taxon>Pentapetalae</taxon>
        <taxon>rosids</taxon>
        <taxon>fabids</taxon>
        <taxon>Rosales</taxon>
        <taxon>Moraceae</taxon>
        <taxon>Moreae</taxon>
        <taxon>Morus</taxon>
    </lineage>
</organism>
<dbReference type="eggNOG" id="ENOG502RXN7">
    <property type="taxonomic scope" value="Eukaryota"/>
</dbReference>